<proteinExistence type="predicted"/>
<dbReference type="Gene3D" id="3.40.50.300">
    <property type="entry name" value="P-loop containing nucleotide triphosphate hydrolases"/>
    <property type="match status" value="1"/>
</dbReference>
<dbReference type="HOGENOM" id="CLU_037612_7_1_6"/>
<evidence type="ECO:0008006" key="3">
    <source>
        <dbReference type="Google" id="ProtNLM"/>
    </source>
</evidence>
<dbReference type="STRING" id="1348114.OM33_08135"/>
<protein>
    <recommendedName>
        <fullName evidence="3">Cellulose synthase operon protein YhjQ</fullName>
    </recommendedName>
</protein>
<sequence>MNRVFFRGIKGGTGTTSIVANIATLLAQSKHNVLCIDLDPKNELCLHLGHHWHDQIGWSNKINDSNSQWTDVAFVNEDSVKYVPYGSEATNSFSLNTLLNQSKRLSSEVNSWLFFDVPSYISLDELPLDENDIVINTVTCDPSCYSQIKKGNFGENTYFLINRFNASNPLELDIYQIWRANLAQLAPFFMHFDSAVPEALAAKNVLINCFPLSVVKEDFHALASWLNNKRHAQTQSS</sequence>
<dbReference type="RefSeq" id="WP_038640725.1">
    <property type="nucleotide sequence ID" value="NZ_CP009888.1"/>
</dbReference>
<dbReference type="eggNOG" id="COG1192">
    <property type="taxonomic scope" value="Bacteria"/>
</dbReference>
<organism evidence="1 2">
    <name type="scientific">Pseudoalteromonas piratica</name>
    <dbReference type="NCBI Taxonomy" id="1348114"/>
    <lineage>
        <taxon>Bacteria</taxon>
        <taxon>Pseudomonadati</taxon>
        <taxon>Pseudomonadota</taxon>
        <taxon>Gammaproteobacteria</taxon>
        <taxon>Alteromonadales</taxon>
        <taxon>Pseudoalteromonadaceae</taxon>
        <taxon>Pseudoalteromonas</taxon>
    </lineage>
</organism>
<dbReference type="OrthoDB" id="5288747at2"/>
<dbReference type="KEGG" id="pseo:OM33_08135"/>
<dbReference type="NCBIfam" id="TIGR03371">
    <property type="entry name" value="cellulose_yhjQ"/>
    <property type="match status" value="1"/>
</dbReference>
<dbReference type="AlphaFoldDB" id="A0A0A7EF32"/>
<name>A0A0A7EF32_9GAMM</name>
<dbReference type="Pfam" id="PF06564">
    <property type="entry name" value="CBP_BcsQ"/>
    <property type="match status" value="1"/>
</dbReference>
<dbReference type="InterPro" id="IPR017746">
    <property type="entry name" value="Cellulose_synthase_operon_BcsQ"/>
</dbReference>
<accession>A0A0A7EF32</accession>
<dbReference type="InterPro" id="IPR027417">
    <property type="entry name" value="P-loop_NTPase"/>
</dbReference>
<evidence type="ECO:0000313" key="1">
    <source>
        <dbReference type="EMBL" id="AIY65128.1"/>
    </source>
</evidence>
<keyword evidence="2" id="KW-1185">Reference proteome</keyword>
<gene>
    <name evidence="1" type="ORF">OM33_08135</name>
</gene>
<dbReference type="Proteomes" id="UP000030341">
    <property type="component" value="Chromosome 1"/>
</dbReference>
<reference evidence="1 2" key="1">
    <citation type="submission" date="2014-11" db="EMBL/GenBank/DDBJ databases">
        <title>Complete Genome Sequence of Pseudoalteromonas sp. Strain OCN003 Isolated from Kaneohe Bay, Oahu, Hawaii.</title>
        <authorList>
            <person name="Beurmann S."/>
            <person name="Videau P."/>
            <person name="Ushijima B."/>
            <person name="Smith A.M."/>
            <person name="Aeby G.S."/>
            <person name="Callahan S.M."/>
            <person name="Belcaid M."/>
        </authorList>
    </citation>
    <scope>NUCLEOTIDE SEQUENCE [LARGE SCALE GENOMIC DNA]</scope>
    <source>
        <strain evidence="1 2">OCN003</strain>
    </source>
</reference>
<dbReference type="SUPFAM" id="SSF52540">
    <property type="entry name" value="P-loop containing nucleoside triphosphate hydrolases"/>
    <property type="match status" value="1"/>
</dbReference>
<dbReference type="EMBL" id="CP009888">
    <property type="protein sequence ID" value="AIY65128.1"/>
    <property type="molecule type" value="Genomic_DNA"/>
</dbReference>
<evidence type="ECO:0000313" key="2">
    <source>
        <dbReference type="Proteomes" id="UP000030341"/>
    </source>
</evidence>